<gene>
    <name evidence="8" type="ORF">ACFFP0_28955</name>
</gene>
<dbReference type="PANTHER" id="PTHR30521:SF5">
    <property type="entry name" value="BLR4509 PROTEIN"/>
    <property type="match status" value="1"/>
</dbReference>
<keyword evidence="2 8" id="KW-0575">Peroxidase</keyword>
<feature type="region of interest" description="Disordered" evidence="6">
    <location>
        <begin position="274"/>
        <end position="311"/>
    </location>
</feature>
<evidence type="ECO:0000313" key="9">
    <source>
        <dbReference type="Proteomes" id="UP001589692"/>
    </source>
</evidence>
<dbReference type="InterPro" id="IPR006314">
    <property type="entry name" value="Dyp_peroxidase"/>
</dbReference>
<evidence type="ECO:0000256" key="2">
    <source>
        <dbReference type="ARBA" id="ARBA00022559"/>
    </source>
</evidence>
<evidence type="ECO:0000256" key="1">
    <source>
        <dbReference type="ARBA" id="ARBA00001970"/>
    </source>
</evidence>
<evidence type="ECO:0000256" key="3">
    <source>
        <dbReference type="ARBA" id="ARBA00022723"/>
    </source>
</evidence>
<dbReference type="EMBL" id="JBHMAA010000040">
    <property type="protein sequence ID" value="MFB9952892.1"/>
    <property type="molecule type" value="Genomic_DNA"/>
</dbReference>
<sequence>MMAAELDLSDIQGTVLRNRPMPYFGSYLVFTISDASAARQLLQRLVPHVTSAADWDNPPEDAWINVVFSFAGLRKLVDRAEDLAGFPAEFRQGMARRNVYLGDVGASDPSNWDLPHGGNGFDIGLLIMAGNLELKEEKLAIGHAALEGLAGVELAARLDVSVPSTMREHFGYVDGISRPFIEGQGGLPLPGQDVVKAGEFILGHENELGGIARLEGPEALWRNGTFIAIRKIRQDVAAFRKFLRDNAEAAGGEEMLAAKMMGRWRSGAPLALSPDGDDAGLAKDPGRNNDFAYNDDDPDGRKTPLGSHIRRVNPRDGLKETLTDIRLHRVLRRGFSYGPELPEDTFDDDGIDRGIVLAIINADPGRQFEFVQAQWINDGDFISQGERTDPIIGRRDRTDDFQFPAKPVRRRVTGLPDFTLVKGGEHVFLPSIPGLRWLSARQG</sequence>
<comment type="cofactor">
    <cofactor evidence="1">
        <name>heme b</name>
        <dbReference type="ChEBI" id="CHEBI:60344"/>
    </cofactor>
</comment>
<dbReference type="Pfam" id="PF21105">
    <property type="entry name" value="DyP_N"/>
    <property type="match status" value="1"/>
</dbReference>
<dbReference type="RefSeq" id="WP_377265702.1">
    <property type="nucleotide sequence ID" value="NZ_JBHMAA010000040.1"/>
</dbReference>
<feature type="domain" description="DyP dimeric alpha+beta barrel" evidence="7">
    <location>
        <begin position="10"/>
        <end position="131"/>
    </location>
</feature>
<dbReference type="Proteomes" id="UP001589692">
    <property type="component" value="Unassembled WGS sequence"/>
</dbReference>
<reference evidence="8 9" key="1">
    <citation type="submission" date="2024-09" db="EMBL/GenBank/DDBJ databases">
        <authorList>
            <person name="Sun Q."/>
            <person name="Mori K."/>
        </authorList>
    </citation>
    <scope>NUCLEOTIDE SEQUENCE [LARGE SCALE GENOMIC DNA]</scope>
    <source>
        <strain evidence="8 9">TBRC 4938</strain>
    </source>
</reference>
<comment type="caution">
    <text evidence="8">The sequence shown here is derived from an EMBL/GenBank/DDBJ whole genome shotgun (WGS) entry which is preliminary data.</text>
</comment>
<evidence type="ECO:0000313" key="8">
    <source>
        <dbReference type="EMBL" id="MFB9952892.1"/>
    </source>
</evidence>
<dbReference type="SUPFAM" id="SSF54909">
    <property type="entry name" value="Dimeric alpha+beta barrel"/>
    <property type="match status" value="1"/>
</dbReference>
<keyword evidence="5" id="KW-0408">Iron</keyword>
<proteinExistence type="predicted"/>
<evidence type="ECO:0000259" key="7">
    <source>
        <dbReference type="Pfam" id="PF21105"/>
    </source>
</evidence>
<name>A0ABV6AQJ2_9HYPH</name>
<protein>
    <submittedName>
        <fullName evidence="8">Dyp-type peroxidase</fullName>
    </submittedName>
</protein>
<evidence type="ECO:0000256" key="5">
    <source>
        <dbReference type="ARBA" id="ARBA00023004"/>
    </source>
</evidence>
<evidence type="ECO:0000256" key="4">
    <source>
        <dbReference type="ARBA" id="ARBA00023002"/>
    </source>
</evidence>
<evidence type="ECO:0000256" key="6">
    <source>
        <dbReference type="SAM" id="MobiDB-lite"/>
    </source>
</evidence>
<keyword evidence="9" id="KW-1185">Reference proteome</keyword>
<keyword evidence="4" id="KW-0560">Oxidoreductase</keyword>
<organism evidence="8 9">
    <name type="scientific">Rhizobium puerariae</name>
    <dbReference type="NCBI Taxonomy" id="1585791"/>
    <lineage>
        <taxon>Bacteria</taxon>
        <taxon>Pseudomonadati</taxon>
        <taxon>Pseudomonadota</taxon>
        <taxon>Alphaproteobacteria</taxon>
        <taxon>Hyphomicrobiales</taxon>
        <taxon>Rhizobiaceae</taxon>
        <taxon>Rhizobium/Agrobacterium group</taxon>
        <taxon>Rhizobium</taxon>
    </lineage>
</organism>
<accession>A0ABV6AQJ2</accession>
<dbReference type="InterPro" id="IPR049509">
    <property type="entry name" value="DyP_N"/>
</dbReference>
<dbReference type="PANTHER" id="PTHR30521">
    <property type="entry name" value="DEFERROCHELATASE/PEROXIDASE"/>
    <property type="match status" value="1"/>
</dbReference>
<dbReference type="GO" id="GO:0004601">
    <property type="term" value="F:peroxidase activity"/>
    <property type="evidence" value="ECO:0007669"/>
    <property type="project" value="UniProtKB-KW"/>
</dbReference>
<keyword evidence="3" id="KW-0479">Metal-binding</keyword>
<dbReference type="InterPro" id="IPR011008">
    <property type="entry name" value="Dimeric_a/b-barrel"/>
</dbReference>
<dbReference type="PROSITE" id="PS51404">
    <property type="entry name" value="DYP_PEROXIDASE"/>
    <property type="match status" value="1"/>
</dbReference>